<evidence type="ECO:0000256" key="1">
    <source>
        <dbReference type="SAM" id="MobiDB-lite"/>
    </source>
</evidence>
<evidence type="ECO:0000313" key="3">
    <source>
        <dbReference type="Proteomes" id="UP000215914"/>
    </source>
</evidence>
<organism evidence="2 3">
    <name type="scientific">Helianthus annuus</name>
    <name type="common">Common sunflower</name>
    <dbReference type="NCBI Taxonomy" id="4232"/>
    <lineage>
        <taxon>Eukaryota</taxon>
        <taxon>Viridiplantae</taxon>
        <taxon>Streptophyta</taxon>
        <taxon>Embryophyta</taxon>
        <taxon>Tracheophyta</taxon>
        <taxon>Spermatophyta</taxon>
        <taxon>Magnoliopsida</taxon>
        <taxon>eudicotyledons</taxon>
        <taxon>Gunneridae</taxon>
        <taxon>Pentapetalae</taxon>
        <taxon>asterids</taxon>
        <taxon>campanulids</taxon>
        <taxon>Asterales</taxon>
        <taxon>Asteraceae</taxon>
        <taxon>Asteroideae</taxon>
        <taxon>Heliantheae alliance</taxon>
        <taxon>Heliantheae</taxon>
        <taxon>Helianthus</taxon>
    </lineage>
</organism>
<proteinExistence type="predicted"/>
<dbReference type="AlphaFoldDB" id="A0A251SRS0"/>
<accession>A0A251SRS0</accession>
<dbReference type="EMBL" id="CM007902">
    <property type="protein sequence ID" value="OTG01547.1"/>
    <property type="molecule type" value="Genomic_DNA"/>
</dbReference>
<name>A0A251SRS0_HELAN</name>
<evidence type="ECO:0000313" key="2">
    <source>
        <dbReference type="EMBL" id="OTG01547.1"/>
    </source>
</evidence>
<dbReference type="Proteomes" id="UP000215914">
    <property type="component" value="Chromosome 13"/>
</dbReference>
<gene>
    <name evidence="2" type="ORF">HannXRQ_Chr13g0403251</name>
</gene>
<reference evidence="3" key="1">
    <citation type="journal article" date="2017" name="Nature">
        <title>The sunflower genome provides insights into oil metabolism, flowering and Asterid evolution.</title>
        <authorList>
            <person name="Badouin H."/>
            <person name="Gouzy J."/>
            <person name="Grassa C.J."/>
            <person name="Murat F."/>
            <person name="Staton S.E."/>
            <person name="Cottret L."/>
            <person name="Lelandais-Briere C."/>
            <person name="Owens G.L."/>
            <person name="Carrere S."/>
            <person name="Mayjonade B."/>
            <person name="Legrand L."/>
            <person name="Gill N."/>
            <person name="Kane N.C."/>
            <person name="Bowers J.E."/>
            <person name="Hubner S."/>
            <person name="Bellec A."/>
            <person name="Berard A."/>
            <person name="Berges H."/>
            <person name="Blanchet N."/>
            <person name="Boniface M.C."/>
            <person name="Brunel D."/>
            <person name="Catrice O."/>
            <person name="Chaidir N."/>
            <person name="Claudel C."/>
            <person name="Donnadieu C."/>
            <person name="Faraut T."/>
            <person name="Fievet G."/>
            <person name="Helmstetter N."/>
            <person name="King M."/>
            <person name="Knapp S.J."/>
            <person name="Lai Z."/>
            <person name="Le Paslier M.C."/>
            <person name="Lippi Y."/>
            <person name="Lorenzon L."/>
            <person name="Mandel J.R."/>
            <person name="Marage G."/>
            <person name="Marchand G."/>
            <person name="Marquand E."/>
            <person name="Bret-Mestries E."/>
            <person name="Morien E."/>
            <person name="Nambeesan S."/>
            <person name="Nguyen T."/>
            <person name="Pegot-Espagnet P."/>
            <person name="Pouilly N."/>
            <person name="Raftis F."/>
            <person name="Sallet E."/>
            <person name="Schiex T."/>
            <person name="Thomas J."/>
            <person name="Vandecasteele C."/>
            <person name="Vares D."/>
            <person name="Vear F."/>
            <person name="Vautrin S."/>
            <person name="Crespi M."/>
            <person name="Mangin B."/>
            <person name="Burke J.M."/>
            <person name="Salse J."/>
            <person name="Munos S."/>
            <person name="Vincourt P."/>
            <person name="Rieseberg L.H."/>
            <person name="Langlade N.B."/>
        </authorList>
    </citation>
    <scope>NUCLEOTIDE SEQUENCE [LARGE SCALE GENOMIC DNA]</scope>
    <source>
        <strain evidence="3">cv. SF193</strain>
    </source>
</reference>
<feature type="region of interest" description="Disordered" evidence="1">
    <location>
        <begin position="1"/>
        <end position="28"/>
    </location>
</feature>
<protein>
    <submittedName>
        <fullName evidence="2">Uncharacterized protein</fullName>
    </submittedName>
</protein>
<sequence>MKKAQVTRSHKHLKITARRMKKAQVTRSHKHLKITVKLHFRRFGDMERARVHDSLYQALPLVYFRLYGQ</sequence>
<dbReference type="InParanoid" id="A0A251SRS0"/>
<keyword evidence="3" id="KW-1185">Reference proteome</keyword>